<name>A0AAN7VQA0_9COLE</name>
<keyword evidence="5" id="KW-1185">Reference proteome</keyword>
<dbReference type="InterPro" id="IPR027806">
    <property type="entry name" value="HARBI1_dom"/>
</dbReference>
<dbReference type="Pfam" id="PF13359">
    <property type="entry name" value="DDE_Tnp_4"/>
    <property type="match status" value="1"/>
</dbReference>
<comment type="caution">
    <text evidence="4">The sequence shown here is derived from an EMBL/GenBank/DDBJ whole genome shotgun (WGS) entry which is preliminary data.</text>
</comment>
<evidence type="ECO:0000313" key="5">
    <source>
        <dbReference type="Proteomes" id="UP001329430"/>
    </source>
</evidence>
<evidence type="ECO:0000256" key="1">
    <source>
        <dbReference type="ARBA" id="ARBA00001968"/>
    </source>
</evidence>
<feature type="domain" description="DDE Tnp4" evidence="3">
    <location>
        <begin position="14"/>
        <end position="91"/>
    </location>
</feature>
<accession>A0AAN7VQA0</accession>
<evidence type="ECO:0000259" key="3">
    <source>
        <dbReference type="Pfam" id="PF13359"/>
    </source>
</evidence>
<proteinExistence type="predicted"/>
<sequence length="159" mass="18765">MLWCIKMLCKIPFVFIGDEAFALRPNFLKPYSQKELNYSRKIFTLRLSRPRNVVENAFGILASRFRIFCTEINMKLQNIERVTLACCTLHNFLRSKCGETYISLNIKKFHYDGVAQNHSNEVEPTFIPLQRGHNRHARDEVKEVRDEFLQYFLNEGQVS</sequence>
<evidence type="ECO:0000256" key="2">
    <source>
        <dbReference type="ARBA" id="ARBA00022723"/>
    </source>
</evidence>
<dbReference type="GO" id="GO:0046872">
    <property type="term" value="F:metal ion binding"/>
    <property type="evidence" value="ECO:0007669"/>
    <property type="project" value="UniProtKB-KW"/>
</dbReference>
<evidence type="ECO:0000313" key="4">
    <source>
        <dbReference type="EMBL" id="KAK5648164.1"/>
    </source>
</evidence>
<dbReference type="Proteomes" id="UP001329430">
    <property type="component" value="Chromosome 2"/>
</dbReference>
<protein>
    <recommendedName>
        <fullName evidence="3">DDE Tnp4 domain-containing protein</fullName>
    </recommendedName>
</protein>
<dbReference type="EMBL" id="JAVRBK010000002">
    <property type="protein sequence ID" value="KAK5648164.1"/>
    <property type="molecule type" value="Genomic_DNA"/>
</dbReference>
<comment type="cofactor">
    <cofactor evidence="1">
        <name>a divalent metal cation</name>
        <dbReference type="ChEBI" id="CHEBI:60240"/>
    </cofactor>
</comment>
<reference evidence="4 5" key="1">
    <citation type="journal article" date="2024" name="Insects">
        <title>An Improved Chromosome-Level Genome Assembly of the Firefly Pyrocoelia pectoralis.</title>
        <authorList>
            <person name="Fu X."/>
            <person name="Meyer-Rochow V.B."/>
            <person name="Ballantyne L."/>
            <person name="Zhu X."/>
        </authorList>
    </citation>
    <scope>NUCLEOTIDE SEQUENCE [LARGE SCALE GENOMIC DNA]</scope>
    <source>
        <strain evidence="4">XCY_ONT2</strain>
    </source>
</reference>
<dbReference type="AlphaFoldDB" id="A0AAN7VQA0"/>
<gene>
    <name evidence="4" type="ORF">RI129_003056</name>
</gene>
<organism evidence="4 5">
    <name type="scientific">Pyrocoelia pectoralis</name>
    <dbReference type="NCBI Taxonomy" id="417401"/>
    <lineage>
        <taxon>Eukaryota</taxon>
        <taxon>Metazoa</taxon>
        <taxon>Ecdysozoa</taxon>
        <taxon>Arthropoda</taxon>
        <taxon>Hexapoda</taxon>
        <taxon>Insecta</taxon>
        <taxon>Pterygota</taxon>
        <taxon>Neoptera</taxon>
        <taxon>Endopterygota</taxon>
        <taxon>Coleoptera</taxon>
        <taxon>Polyphaga</taxon>
        <taxon>Elateriformia</taxon>
        <taxon>Elateroidea</taxon>
        <taxon>Lampyridae</taxon>
        <taxon>Lampyrinae</taxon>
        <taxon>Pyrocoelia</taxon>
    </lineage>
</organism>
<keyword evidence="2" id="KW-0479">Metal-binding</keyword>